<feature type="region of interest" description="Disordered" evidence="1">
    <location>
        <begin position="1"/>
        <end position="343"/>
    </location>
</feature>
<feature type="compositionally biased region" description="Low complexity" evidence="1">
    <location>
        <begin position="257"/>
        <end position="268"/>
    </location>
</feature>
<dbReference type="InterPro" id="IPR011948">
    <property type="entry name" value="Dullard_phosphatase"/>
</dbReference>
<feature type="compositionally biased region" description="Low complexity" evidence="1">
    <location>
        <begin position="175"/>
        <end position="187"/>
    </location>
</feature>
<dbReference type="GeneID" id="83175753"/>
<dbReference type="CDD" id="cd07521">
    <property type="entry name" value="HAD_FCP1-like"/>
    <property type="match status" value="1"/>
</dbReference>
<dbReference type="RefSeq" id="XP_058313864.1">
    <property type="nucleotide sequence ID" value="XM_058448453.1"/>
</dbReference>
<dbReference type="Proteomes" id="UP001150904">
    <property type="component" value="Unassembled WGS sequence"/>
</dbReference>
<gene>
    <name evidence="3" type="ORF">N7498_001390</name>
</gene>
<dbReference type="InterPro" id="IPR023214">
    <property type="entry name" value="HAD_sf"/>
</dbReference>
<feature type="compositionally biased region" description="Polar residues" evidence="1">
    <location>
        <begin position="153"/>
        <end position="164"/>
    </location>
</feature>
<evidence type="ECO:0000313" key="4">
    <source>
        <dbReference type="Proteomes" id="UP001150904"/>
    </source>
</evidence>
<dbReference type="Gene3D" id="3.40.50.1000">
    <property type="entry name" value="HAD superfamily/HAD-like"/>
    <property type="match status" value="1"/>
</dbReference>
<dbReference type="OrthoDB" id="277011at2759"/>
<dbReference type="GO" id="GO:0034198">
    <property type="term" value="P:cellular response to amino acid starvation"/>
    <property type="evidence" value="ECO:0007669"/>
    <property type="project" value="UniProtKB-ARBA"/>
</dbReference>
<feature type="compositionally biased region" description="Low complexity" evidence="1">
    <location>
        <begin position="51"/>
        <end position="74"/>
    </location>
</feature>
<dbReference type="InterPro" id="IPR036412">
    <property type="entry name" value="HAD-like_sf"/>
</dbReference>
<proteinExistence type="predicted"/>
<feature type="domain" description="FCP1 homology" evidence="2">
    <location>
        <begin position="373"/>
        <end position="531"/>
    </location>
</feature>
<dbReference type="InterPro" id="IPR050365">
    <property type="entry name" value="TIM50"/>
</dbReference>
<reference evidence="3" key="1">
    <citation type="submission" date="2022-12" db="EMBL/GenBank/DDBJ databases">
        <authorList>
            <person name="Petersen C."/>
        </authorList>
    </citation>
    <scope>NUCLEOTIDE SEQUENCE</scope>
    <source>
        <strain evidence="3">IBT 15544</strain>
    </source>
</reference>
<feature type="compositionally biased region" description="Basic and acidic residues" evidence="1">
    <location>
        <begin position="227"/>
        <end position="238"/>
    </location>
</feature>
<dbReference type="GO" id="GO:0016791">
    <property type="term" value="F:phosphatase activity"/>
    <property type="evidence" value="ECO:0007669"/>
    <property type="project" value="InterPro"/>
</dbReference>
<sequence>MSGETTGRDLSPSSVPESAGKAPMPSPEPADSTGPESPPDLPTTDGAETQEANAGASSQQASSSAAPDSKSPEATGGSGTLKKRHLSIPIPSRMSSKADKQSTIEKTEEPTQGTSSRRGSKVSMLRGRKERSRASSQRSQRTQDVANVEKAQDTNTPSTTEMNGSSKPQQKKSSKLLSFLSCCSSSDVDTDDSALPPKRTTMRPPASNRLPTSDKAEAHAGDSSTAESRDPTYLDEKANMPVTADQPHPQEEERTAAAEAQGEGTSAAVGSSDAPPTSSKEREGAGVIANGVIPESTTEETHRTDEKAAATEESAATEPTSEKAKAVESQETSHQEDVVQAPAVLPPPPPPPALEIPSDAGEQQWLLPPPLPHMQDRKCLVLDLDETLVHSSFKVLERADFTIPVEIEGQYHNIYVIKRPGVDQFMKRVGELYEVVVFTASVSKYGDPLLDQLDIHNVVHHRLFRESCYNHQGNYVKDLSQVGRDLRETIIIDNSPTSYIFHPQHAIPISSWFSDAHDNELLDLIPVLEDLAGAQVQDVSMVLDITL</sequence>
<dbReference type="GO" id="GO:1904262">
    <property type="term" value="P:negative regulation of TORC1 signaling"/>
    <property type="evidence" value="ECO:0007669"/>
    <property type="project" value="UniProtKB-ARBA"/>
</dbReference>
<dbReference type="GO" id="GO:0009651">
    <property type="term" value="P:response to salt stress"/>
    <property type="evidence" value="ECO:0007669"/>
    <property type="project" value="UniProtKB-ARBA"/>
</dbReference>
<evidence type="ECO:0000256" key="1">
    <source>
        <dbReference type="SAM" id="MobiDB-lite"/>
    </source>
</evidence>
<reference evidence="3" key="2">
    <citation type="journal article" date="2023" name="IMA Fungus">
        <title>Comparative genomic study of the Penicillium genus elucidates a diverse pangenome and 15 lateral gene transfer events.</title>
        <authorList>
            <person name="Petersen C."/>
            <person name="Sorensen T."/>
            <person name="Nielsen M.R."/>
            <person name="Sondergaard T.E."/>
            <person name="Sorensen J.L."/>
            <person name="Fitzpatrick D.A."/>
            <person name="Frisvad J.C."/>
            <person name="Nielsen K.L."/>
        </authorList>
    </citation>
    <scope>NUCLEOTIDE SEQUENCE</scope>
    <source>
        <strain evidence="3">IBT 15544</strain>
    </source>
</reference>
<keyword evidence="4" id="KW-1185">Reference proteome</keyword>
<dbReference type="AlphaFoldDB" id="A0A9W9TE58"/>
<feature type="compositionally biased region" description="Basic and acidic residues" evidence="1">
    <location>
        <begin position="96"/>
        <end position="109"/>
    </location>
</feature>
<accession>A0A9W9TE58</accession>
<dbReference type="InterPro" id="IPR004274">
    <property type="entry name" value="FCP1_dom"/>
</dbReference>
<dbReference type="EMBL" id="JAPQKR010000004">
    <property type="protein sequence ID" value="KAJ5219291.1"/>
    <property type="molecule type" value="Genomic_DNA"/>
</dbReference>
<evidence type="ECO:0000259" key="2">
    <source>
        <dbReference type="PROSITE" id="PS50969"/>
    </source>
</evidence>
<dbReference type="PROSITE" id="PS50969">
    <property type="entry name" value="FCP1"/>
    <property type="match status" value="1"/>
</dbReference>
<dbReference type="FunFam" id="3.40.50.1000:FF:000043">
    <property type="entry name" value="General stress response phosphoprotein phosphatase Psr1/2"/>
    <property type="match status" value="1"/>
</dbReference>
<dbReference type="NCBIfam" id="TIGR02251">
    <property type="entry name" value="HIF-SF_euk"/>
    <property type="match status" value="1"/>
</dbReference>
<evidence type="ECO:0000313" key="3">
    <source>
        <dbReference type="EMBL" id="KAJ5219291.1"/>
    </source>
</evidence>
<dbReference type="PANTHER" id="PTHR12210">
    <property type="entry name" value="DULLARD PROTEIN PHOSPHATASE"/>
    <property type="match status" value="1"/>
</dbReference>
<protein>
    <recommendedName>
        <fullName evidence="2">FCP1 homology domain-containing protein</fullName>
    </recommendedName>
</protein>
<dbReference type="GO" id="GO:0045944">
    <property type="term" value="P:positive regulation of transcription by RNA polymerase II"/>
    <property type="evidence" value="ECO:0007669"/>
    <property type="project" value="UniProtKB-ARBA"/>
</dbReference>
<feature type="compositionally biased region" description="Basic and acidic residues" evidence="1">
    <location>
        <begin position="299"/>
        <end position="310"/>
    </location>
</feature>
<dbReference type="SUPFAM" id="SSF56784">
    <property type="entry name" value="HAD-like"/>
    <property type="match status" value="1"/>
</dbReference>
<organism evidence="3 4">
    <name type="scientific">Penicillium cinerascens</name>
    <dbReference type="NCBI Taxonomy" id="70096"/>
    <lineage>
        <taxon>Eukaryota</taxon>
        <taxon>Fungi</taxon>
        <taxon>Dikarya</taxon>
        <taxon>Ascomycota</taxon>
        <taxon>Pezizomycotina</taxon>
        <taxon>Eurotiomycetes</taxon>
        <taxon>Eurotiomycetidae</taxon>
        <taxon>Eurotiales</taxon>
        <taxon>Aspergillaceae</taxon>
        <taxon>Penicillium</taxon>
    </lineage>
</organism>
<comment type="caution">
    <text evidence="3">The sequence shown here is derived from an EMBL/GenBank/DDBJ whole genome shotgun (WGS) entry which is preliminary data.</text>
</comment>
<name>A0A9W9TE58_9EURO</name>
<dbReference type="Pfam" id="PF03031">
    <property type="entry name" value="NIF"/>
    <property type="match status" value="1"/>
</dbReference>
<dbReference type="SMART" id="SM00577">
    <property type="entry name" value="CPDc"/>
    <property type="match status" value="1"/>
</dbReference>
<feature type="compositionally biased region" description="Basic and acidic residues" evidence="1">
    <location>
        <begin position="320"/>
        <end position="337"/>
    </location>
</feature>